<name>A0A0J8QQ23_COCIT</name>
<organism evidence="1 2">
    <name type="scientific">Coccidioides immitis RMSCC 3703</name>
    <dbReference type="NCBI Taxonomy" id="454286"/>
    <lineage>
        <taxon>Eukaryota</taxon>
        <taxon>Fungi</taxon>
        <taxon>Dikarya</taxon>
        <taxon>Ascomycota</taxon>
        <taxon>Pezizomycotina</taxon>
        <taxon>Eurotiomycetes</taxon>
        <taxon>Eurotiomycetidae</taxon>
        <taxon>Onygenales</taxon>
        <taxon>Onygenaceae</taxon>
        <taxon>Coccidioides</taxon>
    </lineage>
</organism>
<protein>
    <submittedName>
        <fullName evidence="1">Uncharacterized protein</fullName>
    </submittedName>
</protein>
<sequence length="44" mass="5040">MGGGGRMKASIEKSEVTVRQLEEVILGLERRKPLKPNPRYYTNH</sequence>
<reference evidence="2" key="1">
    <citation type="journal article" date="2010" name="Genome Res.">
        <title>Population genomic sequencing of Coccidioides fungi reveals recent hybridization and transposon control.</title>
        <authorList>
            <person name="Neafsey D.E."/>
            <person name="Barker B.M."/>
            <person name="Sharpton T.J."/>
            <person name="Stajich J.E."/>
            <person name="Park D.J."/>
            <person name="Whiston E."/>
            <person name="Hung C.-Y."/>
            <person name="McMahan C."/>
            <person name="White J."/>
            <person name="Sykes S."/>
            <person name="Heiman D."/>
            <person name="Young S."/>
            <person name="Zeng Q."/>
            <person name="Abouelleil A."/>
            <person name="Aftuck L."/>
            <person name="Bessette D."/>
            <person name="Brown A."/>
            <person name="FitzGerald M."/>
            <person name="Lui A."/>
            <person name="Macdonald J.P."/>
            <person name="Priest M."/>
            <person name="Orbach M.J."/>
            <person name="Galgiani J.N."/>
            <person name="Kirkland T.N."/>
            <person name="Cole G.T."/>
            <person name="Birren B.W."/>
            <person name="Henn M.R."/>
            <person name="Taylor J.W."/>
            <person name="Rounsley S.D."/>
        </authorList>
    </citation>
    <scope>NUCLEOTIDE SEQUENCE [LARGE SCALE GENOMIC DNA]</scope>
    <source>
        <strain evidence="2">RMSCC 3703</strain>
    </source>
</reference>
<proteinExistence type="predicted"/>
<accession>A0A0J8QQ23</accession>
<gene>
    <name evidence="1" type="ORF">CISG_10362</name>
</gene>
<evidence type="ECO:0000313" key="1">
    <source>
        <dbReference type="EMBL" id="KMU74619.1"/>
    </source>
</evidence>
<dbReference type="Proteomes" id="UP000054559">
    <property type="component" value="Unassembled WGS sequence"/>
</dbReference>
<dbReference type="AlphaFoldDB" id="A0A0J8QQ23"/>
<evidence type="ECO:0000313" key="2">
    <source>
        <dbReference type="Proteomes" id="UP000054559"/>
    </source>
</evidence>
<dbReference type="EMBL" id="DS268310">
    <property type="protein sequence ID" value="KMU74619.1"/>
    <property type="molecule type" value="Genomic_DNA"/>
</dbReference>